<dbReference type="GO" id="GO:0000981">
    <property type="term" value="F:DNA-binding transcription factor activity, RNA polymerase II-specific"/>
    <property type="evidence" value="ECO:0007669"/>
    <property type="project" value="TreeGrafter"/>
</dbReference>
<dbReference type="Pfam" id="PF12013">
    <property type="entry name" value="OrsD"/>
    <property type="match status" value="1"/>
</dbReference>
<evidence type="ECO:0000313" key="3">
    <source>
        <dbReference type="EMBL" id="KAF4634557.1"/>
    </source>
</evidence>
<evidence type="ECO:0000259" key="2">
    <source>
        <dbReference type="PROSITE" id="PS00028"/>
    </source>
</evidence>
<keyword evidence="4" id="KW-1185">Reference proteome</keyword>
<comment type="caution">
    <text evidence="3">The sequence shown here is derived from an EMBL/GenBank/DDBJ whole genome shotgun (WGS) entry which is preliminary data.</text>
</comment>
<dbReference type="AlphaFoldDB" id="A0A8H4W5H5"/>
<dbReference type="InterPro" id="IPR013087">
    <property type="entry name" value="Znf_C2H2_type"/>
</dbReference>
<dbReference type="EMBL" id="JAAMPI010000176">
    <property type="protein sequence ID" value="KAF4634557.1"/>
    <property type="molecule type" value="Genomic_DNA"/>
</dbReference>
<dbReference type="PANTHER" id="PTHR47657">
    <property type="entry name" value="STEROL REGULATORY ELEMENT-BINDING PROTEIN ECM22"/>
    <property type="match status" value="1"/>
</dbReference>
<protein>
    <recommendedName>
        <fullName evidence="2">C2H2-type domain-containing protein</fullName>
    </recommendedName>
</protein>
<accession>A0A8H4W5H5</accession>
<proteinExistence type="predicted"/>
<organism evidence="3 4">
    <name type="scientific">Cudoniella acicularis</name>
    <dbReference type="NCBI Taxonomy" id="354080"/>
    <lineage>
        <taxon>Eukaryota</taxon>
        <taxon>Fungi</taxon>
        <taxon>Dikarya</taxon>
        <taxon>Ascomycota</taxon>
        <taxon>Pezizomycotina</taxon>
        <taxon>Leotiomycetes</taxon>
        <taxon>Helotiales</taxon>
        <taxon>Tricladiaceae</taxon>
        <taxon>Cudoniella</taxon>
    </lineage>
</organism>
<evidence type="ECO:0000256" key="1">
    <source>
        <dbReference type="SAM" id="MobiDB-lite"/>
    </source>
</evidence>
<feature type="compositionally biased region" description="Acidic residues" evidence="1">
    <location>
        <begin position="158"/>
        <end position="172"/>
    </location>
</feature>
<dbReference type="OrthoDB" id="416217at2759"/>
<dbReference type="InterPro" id="IPR022698">
    <property type="entry name" value="OrsD"/>
</dbReference>
<dbReference type="InterPro" id="IPR052400">
    <property type="entry name" value="Zn2-C6_fungal_TF"/>
</dbReference>
<dbReference type="SMART" id="SM00355">
    <property type="entry name" value="ZnF_C2H2"/>
    <property type="match status" value="2"/>
</dbReference>
<feature type="region of interest" description="Disordered" evidence="1">
    <location>
        <begin position="148"/>
        <end position="184"/>
    </location>
</feature>
<evidence type="ECO:0000313" key="4">
    <source>
        <dbReference type="Proteomes" id="UP000566819"/>
    </source>
</evidence>
<feature type="domain" description="C2H2-type" evidence="2">
    <location>
        <begin position="88"/>
        <end position="111"/>
    </location>
</feature>
<name>A0A8H4W5H5_9HELO</name>
<sequence length="496" mass="55020">MPPVRLGSRDFLEYDARYGVLICRKCQYAIQKSALQSHLLRHKIYRDERQRLLSSIAQLDLFEPDDVPLPTPTSPPIDALPIISGYRCTAVGCRNLCASSKRMRSHQSEIHGLGESQPSNSSSFVRPVKLQTFFRGTKLSYFEVTPSRAADTATTTTGDDEDKEDERDDEEGPTPPETPQKFSPVNLDLNLQTLAYFHHFTTATSLTLPSTQHPRPATHYWQTDVVLQALRRRWLMCGLLTLSACHLAALADDTVSERVHRERSAQFYSEFSTGWEEIGKRDLGEEGAMKAGGHIKCVLRCAHWALAEFTLDQGITSPSELSKLQSIMTTIRGFVVPVPEPEPDLALWPGGVRSGDDHGKEASALLSRLHTLPFRMAEAFGKPDNVQDVLAVLSAIAALVECYSTSFAETSDEAGAAWQGMATWLTKIPDHFNDMVLLHSPAALVVLAHWAVSLAKRAEDCGCWFLRGSAKMILLLIAERLPADDRKVQSLLPELA</sequence>
<reference evidence="3 4" key="1">
    <citation type="submission" date="2020-03" db="EMBL/GenBank/DDBJ databases">
        <title>Draft Genome Sequence of Cudoniella acicularis.</title>
        <authorList>
            <person name="Buettner E."/>
            <person name="Kellner H."/>
        </authorList>
    </citation>
    <scope>NUCLEOTIDE SEQUENCE [LARGE SCALE GENOMIC DNA]</scope>
    <source>
        <strain evidence="3 4">DSM 108380</strain>
    </source>
</reference>
<dbReference type="PANTHER" id="PTHR47657:SF3">
    <property type="entry name" value="ORSELLINIC ACID_F9775 BIOSYNTHESIS CLUSTER PROTEIN D-RELATED"/>
    <property type="match status" value="1"/>
</dbReference>
<dbReference type="PROSITE" id="PS00028">
    <property type="entry name" value="ZINC_FINGER_C2H2_1"/>
    <property type="match status" value="1"/>
</dbReference>
<gene>
    <name evidence="3" type="ORF">G7Y89_g3548</name>
</gene>
<dbReference type="Proteomes" id="UP000566819">
    <property type="component" value="Unassembled WGS sequence"/>
</dbReference>